<dbReference type="InterPro" id="IPR009597">
    <property type="entry name" value="DUF1206"/>
</dbReference>
<feature type="transmembrane region" description="Helical" evidence="1">
    <location>
        <begin position="21"/>
        <end position="46"/>
    </location>
</feature>
<feature type="transmembrane region" description="Helical" evidence="1">
    <location>
        <begin position="245"/>
        <end position="266"/>
    </location>
</feature>
<feature type="transmembrane region" description="Helical" evidence="1">
    <location>
        <begin position="66"/>
        <end position="85"/>
    </location>
</feature>
<name>A0A2L0EPI5_SORCE</name>
<evidence type="ECO:0000259" key="2">
    <source>
        <dbReference type="Pfam" id="PF06724"/>
    </source>
</evidence>
<keyword evidence="1" id="KW-0472">Membrane</keyword>
<reference evidence="3 4" key="1">
    <citation type="submission" date="2015-09" db="EMBL/GenBank/DDBJ databases">
        <title>Sorangium comparison.</title>
        <authorList>
            <person name="Zaburannyi N."/>
            <person name="Bunk B."/>
            <person name="Overmann J."/>
            <person name="Mueller R."/>
        </authorList>
    </citation>
    <scope>NUCLEOTIDE SEQUENCE [LARGE SCALE GENOMIC DNA]</scope>
    <source>
        <strain evidence="3 4">So ce26</strain>
    </source>
</reference>
<feature type="domain" description="DUF1206" evidence="2">
    <location>
        <begin position="108"/>
        <end position="173"/>
    </location>
</feature>
<evidence type="ECO:0000256" key="1">
    <source>
        <dbReference type="SAM" id="Phobius"/>
    </source>
</evidence>
<organism evidence="3 4">
    <name type="scientific">Sorangium cellulosum</name>
    <name type="common">Polyangium cellulosum</name>
    <dbReference type="NCBI Taxonomy" id="56"/>
    <lineage>
        <taxon>Bacteria</taxon>
        <taxon>Pseudomonadati</taxon>
        <taxon>Myxococcota</taxon>
        <taxon>Polyangia</taxon>
        <taxon>Polyangiales</taxon>
        <taxon>Polyangiaceae</taxon>
        <taxon>Sorangium</taxon>
    </lineage>
</organism>
<feature type="transmembrane region" description="Helical" evidence="1">
    <location>
        <begin position="204"/>
        <end position="225"/>
    </location>
</feature>
<dbReference type="AlphaFoldDB" id="A0A2L0EPI5"/>
<feature type="transmembrane region" description="Helical" evidence="1">
    <location>
        <begin position="149"/>
        <end position="171"/>
    </location>
</feature>
<evidence type="ECO:0000313" key="4">
    <source>
        <dbReference type="Proteomes" id="UP000238348"/>
    </source>
</evidence>
<gene>
    <name evidence="3" type="primary">spr</name>
    <name evidence="3" type="ORF">SOCE26_025900</name>
</gene>
<feature type="domain" description="DUF1206" evidence="2">
    <location>
        <begin position="25"/>
        <end position="92"/>
    </location>
</feature>
<dbReference type="Proteomes" id="UP000238348">
    <property type="component" value="Chromosome"/>
</dbReference>
<keyword evidence="1" id="KW-0812">Transmembrane</keyword>
<feature type="transmembrane region" description="Helical" evidence="1">
    <location>
        <begin position="108"/>
        <end position="129"/>
    </location>
</feature>
<evidence type="ECO:0000313" key="3">
    <source>
        <dbReference type="EMBL" id="AUX41180.1"/>
    </source>
</evidence>
<keyword evidence="1" id="KW-1133">Transmembrane helix</keyword>
<dbReference type="EMBL" id="CP012673">
    <property type="protein sequence ID" value="AUX41180.1"/>
    <property type="molecule type" value="Genomic_DNA"/>
</dbReference>
<accession>A0A2L0EPI5</accession>
<dbReference type="Pfam" id="PF06724">
    <property type="entry name" value="DUF1206"/>
    <property type="match status" value="3"/>
</dbReference>
<proteinExistence type="predicted"/>
<feature type="domain" description="DUF1206" evidence="2">
    <location>
        <begin position="203"/>
        <end position="270"/>
    </location>
</feature>
<protein>
    <submittedName>
        <fullName evidence="3">Membrane protein</fullName>
    </submittedName>
</protein>
<sequence length="278" mass="28966">MEIPVSRHMFTQPENNGWVRTLARVGFAAKGLVYVLIGALSLQTAIRGSGETAGGREAVGVIGDQPFGQVLLFVVGIGLLGYALWREVLAIKDPGHVGRDAKGTAERVGWAISGVVSAGLALTAFQLALGHDSGRGGGTATWVGTLMEQPFGGVLVGLAGVAVIGVAVAQIRKSMKCRFARDLDTARMSPTERTWVFRMARGGLISRGVVFGIIGSALIKAAIAHDPGQSKDLNDALATVAASPFGTVLLVLVAAGLCAYGVYMFFCTRYSKLSHPAA</sequence>